<dbReference type="SUPFAM" id="SSF101874">
    <property type="entry name" value="YceI-like"/>
    <property type="match status" value="1"/>
</dbReference>
<evidence type="ECO:0000256" key="5">
    <source>
        <dbReference type="ARBA" id="ARBA00022617"/>
    </source>
</evidence>
<keyword evidence="6 13" id="KW-0812">Transmembrane</keyword>
<dbReference type="GO" id="GO:0046872">
    <property type="term" value="F:metal ion binding"/>
    <property type="evidence" value="ECO:0007669"/>
    <property type="project" value="UniProtKB-KW"/>
</dbReference>
<evidence type="ECO:0000259" key="14">
    <source>
        <dbReference type="SMART" id="SM00867"/>
    </source>
</evidence>
<dbReference type="InterPro" id="IPR007372">
    <property type="entry name" value="Lipid/polyisoprenoid-bd_YceI"/>
</dbReference>
<evidence type="ECO:0000256" key="6">
    <source>
        <dbReference type="ARBA" id="ARBA00022692"/>
    </source>
</evidence>
<evidence type="ECO:0000256" key="13">
    <source>
        <dbReference type="SAM" id="Phobius"/>
    </source>
</evidence>
<keyword evidence="8" id="KW-0249">Electron transport</keyword>
<name>A0A1P8UYT2_9RHOB</name>
<dbReference type="GO" id="GO:0020037">
    <property type="term" value="F:heme binding"/>
    <property type="evidence" value="ECO:0007669"/>
    <property type="project" value="TreeGrafter"/>
</dbReference>
<evidence type="ECO:0000256" key="7">
    <source>
        <dbReference type="ARBA" id="ARBA00022723"/>
    </source>
</evidence>
<dbReference type="RefSeq" id="WP_076704195.1">
    <property type="nucleotide sequence ID" value="NZ_CP015093.1"/>
</dbReference>
<dbReference type="Pfam" id="PF04264">
    <property type="entry name" value="YceI"/>
    <property type="match status" value="1"/>
</dbReference>
<dbReference type="GO" id="GO:0022904">
    <property type="term" value="P:respiratory electron transport chain"/>
    <property type="evidence" value="ECO:0007669"/>
    <property type="project" value="InterPro"/>
</dbReference>
<dbReference type="InterPro" id="IPR036761">
    <property type="entry name" value="TTHA0802/YceI-like_sf"/>
</dbReference>
<keyword evidence="9 13" id="KW-1133">Transmembrane helix</keyword>
<feature type="transmembrane region" description="Helical" evidence="13">
    <location>
        <begin position="96"/>
        <end position="114"/>
    </location>
</feature>
<dbReference type="InterPro" id="IPR052168">
    <property type="entry name" value="Cytochrome_b561_oxidase"/>
</dbReference>
<reference evidence="15 16" key="1">
    <citation type="submission" date="2016-04" db="EMBL/GenBank/DDBJ databases">
        <title>Deep-sea bacteria in the southern Pacific.</title>
        <authorList>
            <person name="Tang K."/>
        </authorList>
    </citation>
    <scope>NUCLEOTIDE SEQUENCE [LARGE SCALE GENOMIC DNA]</scope>
    <source>
        <strain evidence="15 16">JLT2014</strain>
    </source>
</reference>
<evidence type="ECO:0000313" key="15">
    <source>
        <dbReference type="EMBL" id="APZ54555.1"/>
    </source>
</evidence>
<dbReference type="Pfam" id="PF01292">
    <property type="entry name" value="Ni_hydr_CYTB"/>
    <property type="match status" value="1"/>
</dbReference>
<accession>A0A1P8UYT2</accession>
<dbReference type="Gene3D" id="2.40.128.110">
    <property type="entry name" value="Lipid/polyisoprenoid-binding, YceI-like"/>
    <property type="match status" value="1"/>
</dbReference>
<keyword evidence="16" id="KW-1185">Reference proteome</keyword>
<keyword evidence="3" id="KW-0813">Transport</keyword>
<sequence length="398" mass="41837">MPLANSPTTYGPVARAFHWLIALGILLMIPLGWIAHLAPMQDADQIALKTTLFSVHKTLGVALFLLALGRILWALVQPKPVPLHPHRKGETLLAEAIHWVLYAALVLVPLSGWVEHAATDGFAPILWPLGQNLPFVPTSPQLAETAATVHFLSQWALVGALVLHIVGALKHTLIDRDATLARMARGTPAGGEGHGHGFALPLALALLVWAGVLGGGAAAGYFAQDERAESPALEQAASDWQVQEGTLSISLVQMGSEVTGSFADWTAAIAFEPQAAPGKTGEVTVTISIPSLTLGSVTSQALGPDFFAAETHPTATFQADLMNAADGYVAEGTLTLKGAEVPVSLPFSLTLDGDTAEMSGRTTLDRMNYGIGENMADAGQLSHEVEVIVELTATRSAE</sequence>
<dbReference type="SUPFAM" id="SSF81342">
    <property type="entry name" value="Transmembrane di-heme cytochromes"/>
    <property type="match status" value="1"/>
</dbReference>
<feature type="transmembrane region" description="Helical" evidence="13">
    <location>
        <begin position="16"/>
        <end position="38"/>
    </location>
</feature>
<evidence type="ECO:0000256" key="1">
    <source>
        <dbReference type="ARBA" id="ARBA00001970"/>
    </source>
</evidence>
<keyword evidence="4" id="KW-1003">Cell membrane</keyword>
<keyword evidence="5" id="KW-0349">Heme</keyword>
<dbReference type="AlphaFoldDB" id="A0A1P8UYT2"/>
<dbReference type="InterPro" id="IPR016174">
    <property type="entry name" value="Di-haem_cyt_TM"/>
</dbReference>
<comment type="subcellular location">
    <subcellularLocation>
        <location evidence="2">Cell membrane</location>
        <topology evidence="2">Multi-pass membrane protein</topology>
    </subcellularLocation>
</comment>
<keyword evidence="10" id="KW-0408">Iron</keyword>
<evidence type="ECO:0000313" key="16">
    <source>
        <dbReference type="Proteomes" id="UP000187059"/>
    </source>
</evidence>
<gene>
    <name evidence="15" type="ORF">Ga0080574_TMP4221</name>
</gene>
<evidence type="ECO:0000256" key="11">
    <source>
        <dbReference type="ARBA" id="ARBA00023136"/>
    </source>
</evidence>
<dbReference type="Proteomes" id="UP000187059">
    <property type="component" value="Chromosome"/>
</dbReference>
<feature type="domain" description="Lipid/polyisoprenoid-binding YceI-like" evidence="14">
    <location>
        <begin position="239"/>
        <end position="394"/>
    </location>
</feature>
<evidence type="ECO:0000256" key="2">
    <source>
        <dbReference type="ARBA" id="ARBA00004651"/>
    </source>
</evidence>
<dbReference type="PANTHER" id="PTHR30529">
    <property type="entry name" value="CYTOCHROME B561"/>
    <property type="match status" value="1"/>
</dbReference>
<comment type="similarity">
    <text evidence="12">Belongs to the cytochrome b561 family.</text>
</comment>
<feature type="transmembrane region" description="Helical" evidence="13">
    <location>
        <begin position="202"/>
        <end position="223"/>
    </location>
</feature>
<feature type="transmembrane region" description="Helical" evidence="13">
    <location>
        <begin position="59"/>
        <end position="76"/>
    </location>
</feature>
<evidence type="ECO:0000256" key="10">
    <source>
        <dbReference type="ARBA" id="ARBA00023004"/>
    </source>
</evidence>
<evidence type="ECO:0000256" key="8">
    <source>
        <dbReference type="ARBA" id="ARBA00022982"/>
    </source>
</evidence>
<evidence type="ECO:0000256" key="12">
    <source>
        <dbReference type="ARBA" id="ARBA00037975"/>
    </source>
</evidence>
<evidence type="ECO:0000256" key="9">
    <source>
        <dbReference type="ARBA" id="ARBA00022989"/>
    </source>
</evidence>
<dbReference type="KEGG" id="paby:Ga0080574_TMP4221"/>
<dbReference type="EMBL" id="CP015093">
    <property type="protein sequence ID" value="APZ54555.1"/>
    <property type="molecule type" value="Genomic_DNA"/>
</dbReference>
<dbReference type="OrthoDB" id="1247465at2"/>
<keyword evidence="7" id="KW-0479">Metal-binding</keyword>
<dbReference type="GO" id="GO:0005886">
    <property type="term" value="C:plasma membrane"/>
    <property type="evidence" value="ECO:0007669"/>
    <property type="project" value="UniProtKB-SubCell"/>
</dbReference>
<evidence type="ECO:0000256" key="4">
    <source>
        <dbReference type="ARBA" id="ARBA00022475"/>
    </source>
</evidence>
<proteinExistence type="inferred from homology"/>
<keyword evidence="11 13" id="KW-0472">Membrane</keyword>
<protein>
    <submittedName>
        <fullName evidence="15">Cytochrome B561</fullName>
    </submittedName>
</protein>
<dbReference type="InterPro" id="IPR011577">
    <property type="entry name" value="Cyt_b561_bac/Ni-Hgenase"/>
</dbReference>
<dbReference type="GO" id="GO:0009055">
    <property type="term" value="F:electron transfer activity"/>
    <property type="evidence" value="ECO:0007669"/>
    <property type="project" value="InterPro"/>
</dbReference>
<dbReference type="SMART" id="SM00867">
    <property type="entry name" value="YceI"/>
    <property type="match status" value="1"/>
</dbReference>
<organism evidence="15 16">
    <name type="scientific">Salipiger abyssi</name>
    <dbReference type="NCBI Taxonomy" id="1250539"/>
    <lineage>
        <taxon>Bacteria</taxon>
        <taxon>Pseudomonadati</taxon>
        <taxon>Pseudomonadota</taxon>
        <taxon>Alphaproteobacteria</taxon>
        <taxon>Rhodobacterales</taxon>
        <taxon>Roseobacteraceae</taxon>
        <taxon>Salipiger</taxon>
    </lineage>
</organism>
<evidence type="ECO:0000256" key="3">
    <source>
        <dbReference type="ARBA" id="ARBA00022448"/>
    </source>
</evidence>
<dbReference type="STRING" id="1250539.Ga0080574_TMP4221"/>
<dbReference type="Gene3D" id="1.20.950.20">
    <property type="entry name" value="Transmembrane di-heme cytochromes, Chain C"/>
    <property type="match status" value="2"/>
</dbReference>
<comment type="cofactor">
    <cofactor evidence="1">
        <name>heme b</name>
        <dbReference type="ChEBI" id="CHEBI:60344"/>
    </cofactor>
</comment>
<dbReference type="PANTHER" id="PTHR30529:SF7">
    <property type="entry name" value="CYTOCHROME B561 BACTERIAL_NI-HYDROGENASE DOMAIN-CONTAINING PROTEIN"/>
    <property type="match status" value="1"/>
</dbReference>